<evidence type="ECO:0000313" key="2">
    <source>
        <dbReference type="WBParaSite" id="ES5_v2.g28153.t1"/>
    </source>
</evidence>
<name>A0AC34GEH5_9BILA</name>
<protein>
    <submittedName>
        <fullName evidence="2">Uncharacterized protein</fullName>
    </submittedName>
</protein>
<evidence type="ECO:0000313" key="1">
    <source>
        <dbReference type="Proteomes" id="UP000887579"/>
    </source>
</evidence>
<accession>A0AC34GEH5</accession>
<sequence length="137" mass="16181">MQTSKYFRFKEFPFSVARDVVYDYDDDGWYFCQNNDTYEDIEILTKPLWITESMVSLDAEKAPKAISDLLLKVVACDIKKLHLCNQILTISEFKMLTSFDNIEKLYCNDSHIEYDDGSIASFDEIIKLFPKLKEFEW</sequence>
<organism evidence="1 2">
    <name type="scientific">Panagrolaimus sp. ES5</name>
    <dbReference type="NCBI Taxonomy" id="591445"/>
    <lineage>
        <taxon>Eukaryota</taxon>
        <taxon>Metazoa</taxon>
        <taxon>Ecdysozoa</taxon>
        <taxon>Nematoda</taxon>
        <taxon>Chromadorea</taxon>
        <taxon>Rhabditida</taxon>
        <taxon>Tylenchina</taxon>
        <taxon>Panagrolaimomorpha</taxon>
        <taxon>Panagrolaimoidea</taxon>
        <taxon>Panagrolaimidae</taxon>
        <taxon>Panagrolaimus</taxon>
    </lineage>
</organism>
<dbReference type="Proteomes" id="UP000887579">
    <property type="component" value="Unplaced"/>
</dbReference>
<reference evidence="2" key="1">
    <citation type="submission" date="2022-11" db="UniProtKB">
        <authorList>
            <consortium name="WormBaseParasite"/>
        </authorList>
    </citation>
    <scope>IDENTIFICATION</scope>
</reference>
<proteinExistence type="predicted"/>
<dbReference type="WBParaSite" id="ES5_v2.g28153.t1">
    <property type="protein sequence ID" value="ES5_v2.g28153.t1"/>
    <property type="gene ID" value="ES5_v2.g28153"/>
</dbReference>